<keyword evidence="2" id="KW-1185">Reference proteome</keyword>
<dbReference type="PATRIC" id="fig|1423746.3.peg.1135"/>
<evidence type="ECO:0000313" key="2">
    <source>
        <dbReference type="Proteomes" id="UP000051445"/>
    </source>
</evidence>
<dbReference type="AlphaFoldDB" id="A0A0R1P582"/>
<dbReference type="Proteomes" id="UP000051445">
    <property type="component" value="Unassembled WGS sequence"/>
</dbReference>
<dbReference type="EMBL" id="AZER01000016">
    <property type="protein sequence ID" value="KRL27356.1"/>
    <property type="molecule type" value="Genomic_DNA"/>
</dbReference>
<proteinExistence type="predicted"/>
<sequence length="58" mass="6670">MLKIILISVILSVVLSSVITIFAIRIVSDVITLFVSKTEERFDKKLEIYKQLNHHANE</sequence>
<reference evidence="1 2" key="1">
    <citation type="journal article" date="2015" name="Genome Announc.">
        <title>Expanding the biotechnology potential of lactobacilli through comparative genomics of 213 strains and associated genera.</title>
        <authorList>
            <person name="Sun Z."/>
            <person name="Harris H.M."/>
            <person name="McCann A."/>
            <person name="Guo C."/>
            <person name="Argimon S."/>
            <person name="Zhang W."/>
            <person name="Yang X."/>
            <person name="Jeffery I.B."/>
            <person name="Cooney J.C."/>
            <person name="Kagawa T.F."/>
            <person name="Liu W."/>
            <person name="Song Y."/>
            <person name="Salvetti E."/>
            <person name="Wrobel A."/>
            <person name="Rasinkangas P."/>
            <person name="Parkhill J."/>
            <person name="Rea M.C."/>
            <person name="O'Sullivan O."/>
            <person name="Ritari J."/>
            <person name="Douillard F.P."/>
            <person name="Paul Ross R."/>
            <person name="Yang R."/>
            <person name="Briner A.E."/>
            <person name="Felis G.E."/>
            <person name="de Vos W.M."/>
            <person name="Barrangou R."/>
            <person name="Klaenhammer T.R."/>
            <person name="Caufield P.W."/>
            <person name="Cui Y."/>
            <person name="Zhang H."/>
            <person name="O'Toole P.W."/>
        </authorList>
    </citation>
    <scope>NUCLEOTIDE SEQUENCE [LARGE SCALE GENOMIC DNA]</scope>
    <source>
        <strain evidence="1 2">DSM 13145</strain>
    </source>
</reference>
<protein>
    <submittedName>
        <fullName evidence="1">Uncharacterized protein</fullName>
    </submittedName>
</protein>
<evidence type="ECO:0000313" key="1">
    <source>
        <dbReference type="EMBL" id="KRL27356.1"/>
    </source>
</evidence>
<gene>
    <name evidence="1" type="ORF">FD27_GL001113</name>
</gene>
<accession>A0A0R1P582</accession>
<comment type="caution">
    <text evidence="1">The sequence shown here is derived from an EMBL/GenBank/DDBJ whole genome shotgun (WGS) entry which is preliminary data.</text>
</comment>
<name>A0A0R1P582_9LACO</name>
<organism evidence="1 2">
    <name type="scientific">Limosilactobacillus frumenti DSM 13145</name>
    <dbReference type="NCBI Taxonomy" id="1423746"/>
    <lineage>
        <taxon>Bacteria</taxon>
        <taxon>Bacillati</taxon>
        <taxon>Bacillota</taxon>
        <taxon>Bacilli</taxon>
        <taxon>Lactobacillales</taxon>
        <taxon>Lactobacillaceae</taxon>
        <taxon>Limosilactobacillus</taxon>
    </lineage>
</organism>